<proteinExistence type="inferred from homology"/>
<evidence type="ECO:0000256" key="2">
    <source>
        <dbReference type="ARBA" id="ARBA00023002"/>
    </source>
</evidence>
<evidence type="ECO:0000313" key="4">
    <source>
        <dbReference type="EMBL" id="MTI26647.1"/>
    </source>
</evidence>
<name>A0ABW9RR28_9BACT</name>
<evidence type="ECO:0000256" key="1">
    <source>
        <dbReference type="ARBA" id="ARBA00007198"/>
    </source>
</evidence>
<keyword evidence="5" id="KW-1185">Reference proteome</keyword>
<protein>
    <submittedName>
        <fullName evidence="4">Arsenate reductase (Glutaredoxin)</fullName>
        <ecNumber evidence="4">1.20.4.1</ecNumber>
    </submittedName>
</protein>
<dbReference type="SUPFAM" id="SSF52833">
    <property type="entry name" value="Thioredoxin-like"/>
    <property type="match status" value="1"/>
</dbReference>
<dbReference type="Pfam" id="PF03960">
    <property type="entry name" value="ArsC"/>
    <property type="match status" value="1"/>
</dbReference>
<accession>A0ABW9RR28</accession>
<keyword evidence="2 4" id="KW-0560">Oxidoreductase</keyword>
<dbReference type="PANTHER" id="PTHR30041">
    <property type="entry name" value="ARSENATE REDUCTASE"/>
    <property type="match status" value="1"/>
</dbReference>
<dbReference type="Proteomes" id="UP000798808">
    <property type="component" value="Unassembled WGS sequence"/>
</dbReference>
<dbReference type="PROSITE" id="PS51353">
    <property type="entry name" value="ARSC"/>
    <property type="match status" value="1"/>
</dbReference>
<dbReference type="EMBL" id="SMLW01000591">
    <property type="protein sequence ID" value="MTI26647.1"/>
    <property type="molecule type" value="Genomic_DNA"/>
</dbReference>
<dbReference type="RefSeq" id="WP_155173658.1">
    <property type="nucleotide sequence ID" value="NZ_BAAAFL010000027.1"/>
</dbReference>
<sequence>MLTIYHNPRCRKSRETLGIIEDSGAMVQVVEYLKTPPAKGDLKQIIEKLGIKPEDLIRKGEAIYKEKYKGKTLTDDEWIYAMEENPILIERPIVVKDNKAVIGRPPENVKELI</sequence>
<dbReference type="NCBIfam" id="TIGR00014">
    <property type="entry name" value="arsC"/>
    <property type="match status" value="1"/>
</dbReference>
<comment type="similarity">
    <text evidence="1 3">Belongs to the ArsC family.</text>
</comment>
<dbReference type="InterPro" id="IPR006660">
    <property type="entry name" value="Arsenate_reductase-like"/>
</dbReference>
<organism evidence="4 5">
    <name type="scientific">Fulvivirga kasyanovii</name>
    <dbReference type="NCBI Taxonomy" id="396812"/>
    <lineage>
        <taxon>Bacteria</taxon>
        <taxon>Pseudomonadati</taxon>
        <taxon>Bacteroidota</taxon>
        <taxon>Cytophagia</taxon>
        <taxon>Cytophagales</taxon>
        <taxon>Fulvivirgaceae</taxon>
        <taxon>Fulvivirga</taxon>
    </lineage>
</organism>
<comment type="caution">
    <text evidence="4">The sequence shown here is derived from an EMBL/GenBank/DDBJ whole genome shotgun (WGS) entry which is preliminary data.</text>
</comment>
<dbReference type="PANTHER" id="PTHR30041:SF4">
    <property type="entry name" value="ARSENATE REDUCTASE"/>
    <property type="match status" value="1"/>
</dbReference>
<reference evidence="4 5" key="1">
    <citation type="submission" date="2019-02" db="EMBL/GenBank/DDBJ databases">
        <authorList>
            <person name="Goldberg S.R."/>
            <person name="Haltli B.A."/>
            <person name="Correa H."/>
            <person name="Russell K.G."/>
        </authorList>
    </citation>
    <scope>NUCLEOTIDE SEQUENCE [LARGE SCALE GENOMIC DNA]</scope>
    <source>
        <strain evidence="4 5">JCM 16186</strain>
    </source>
</reference>
<dbReference type="Gene3D" id="3.40.30.10">
    <property type="entry name" value="Glutaredoxin"/>
    <property type="match status" value="1"/>
</dbReference>
<dbReference type="GO" id="GO:0008794">
    <property type="term" value="F:arsenate reductase (glutaredoxin) activity"/>
    <property type="evidence" value="ECO:0007669"/>
    <property type="project" value="UniProtKB-EC"/>
</dbReference>
<dbReference type="CDD" id="cd03034">
    <property type="entry name" value="ArsC_ArsC"/>
    <property type="match status" value="1"/>
</dbReference>
<dbReference type="InterPro" id="IPR006659">
    <property type="entry name" value="Arsenate_reductase"/>
</dbReference>
<evidence type="ECO:0000256" key="3">
    <source>
        <dbReference type="PROSITE-ProRule" id="PRU01282"/>
    </source>
</evidence>
<evidence type="ECO:0000313" key="5">
    <source>
        <dbReference type="Proteomes" id="UP000798808"/>
    </source>
</evidence>
<dbReference type="InterPro" id="IPR036249">
    <property type="entry name" value="Thioredoxin-like_sf"/>
</dbReference>
<gene>
    <name evidence="4" type="primary">arsC</name>
    <name evidence="4" type="ORF">E1163_16950</name>
</gene>
<dbReference type="EC" id="1.20.4.1" evidence="4"/>